<dbReference type="RefSeq" id="WP_005350245.1">
    <property type="nucleotide sequence ID" value="NZ_APVG01000012.1"/>
</dbReference>
<dbReference type="PANTHER" id="PTHR43540">
    <property type="entry name" value="PEROXYUREIDOACRYLATE/UREIDOACRYLATE AMIDOHYDROLASE-RELATED"/>
    <property type="match status" value="1"/>
</dbReference>
<accession>N9VBZ3</accession>
<dbReference type="AlphaFoldDB" id="N9VBZ3"/>
<gene>
    <name evidence="3" type="ORF">G114_06532</name>
</gene>
<dbReference type="OrthoDB" id="1157330at2"/>
<evidence type="ECO:0000259" key="2">
    <source>
        <dbReference type="Pfam" id="PF00857"/>
    </source>
</evidence>
<keyword evidence="4" id="KW-1185">Reference proteome</keyword>
<evidence type="ECO:0000313" key="4">
    <source>
        <dbReference type="Proteomes" id="UP000023775"/>
    </source>
</evidence>
<dbReference type="CDD" id="cd01014">
    <property type="entry name" value="nicotinamidase_related"/>
    <property type="match status" value="1"/>
</dbReference>
<dbReference type="Gene3D" id="3.40.50.850">
    <property type="entry name" value="Isochorismatase-like"/>
    <property type="match status" value="1"/>
</dbReference>
<proteinExistence type="predicted"/>
<dbReference type="PATRIC" id="fig|1268237.3.peg.1286"/>
<name>N9VBZ3_9GAMM</name>
<keyword evidence="1 3" id="KW-0378">Hydrolase</keyword>
<dbReference type="Pfam" id="PF00857">
    <property type="entry name" value="Isochorismatase"/>
    <property type="match status" value="1"/>
</dbReference>
<organism evidence="3 4">
    <name type="scientific">Aeromonas diversa CDC 2478-85</name>
    <dbReference type="NCBI Taxonomy" id="1268237"/>
    <lineage>
        <taxon>Bacteria</taxon>
        <taxon>Pseudomonadati</taxon>
        <taxon>Pseudomonadota</taxon>
        <taxon>Gammaproteobacteria</taxon>
        <taxon>Aeromonadales</taxon>
        <taxon>Aeromonadaceae</taxon>
        <taxon>Aeromonas</taxon>
    </lineage>
</organism>
<dbReference type="InterPro" id="IPR050272">
    <property type="entry name" value="Isochorismatase-like_hydrls"/>
</dbReference>
<dbReference type="SUPFAM" id="SSF52499">
    <property type="entry name" value="Isochorismatase-like hydrolases"/>
    <property type="match status" value="1"/>
</dbReference>
<evidence type="ECO:0000256" key="1">
    <source>
        <dbReference type="ARBA" id="ARBA00022801"/>
    </source>
</evidence>
<protein>
    <submittedName>
        <fullName evidence="3">Isochorismatase hydrolase</fullName>
    </submittedName>
</protein>
<dbReference type="InterPro" id="IPR000868">
    <property type="entry name" value="Isochorismatase-like_dom"/>
</dbReference>
<dbReference type="Proteomes" id="UP000023775">
    <property type="component" value="Unassembled WGS sequence"/>
</dbReference>
<dbReference type="eggNOG" id="COG1335">
    <property type="taxonomic scope" value="Bacteria"/>
</dbReference>
<feature type="domain" description="Isochorismatase-like" evidence="2">
    <location>
        <begin position="8"/>
        <end position="144"/>
    </location>
</feature>
<dbReference type="EMBL" id="APVG01000012">
    <property type="protein sequence ID" value="ENY72732.1"/>
    <property type="molecule type" value="Genomic_DNA"/>
</dbReference>
<reference evidence="3 4" key="1">
    <citation type="journal article" date="2013" name="Genome Announc.">
        <title>Draft Genome Sequence of the Aeromonas diversa Type Strain.</title>
        <authorList>
            <person name="Farfan M."/>
            <person name="Spataro N."/>
            <person name="Sanglas A."/>
            <person name="Albarral V."/>
            <person name="Loren J.G."/>
            <person name="Bosch E."/>
            <person name="Fuste M.C."/>
        </authorList>
    </citation>
    <scope>NUCLEOTIDE SEQUENCE [LARGE SCALE GENOMIC DNA]</scope>
    <source>
        <strain evidence="3 4">2478-85</strain>
    </source>
</reference>
<evidence type="ECO:0000313" key="3">
    <source>
        <dbReference type="EMBL" id="ENY72732.1"/>
    </source>
</evidence>
<dbReference type="InterPro" id="IPR036380">
    <property type="entry name" value="Isochorismatase-like_sf"/>
</dbReference>
<dbReference type="GO" id="GO:0016787">
    <property type="term" value="F:hydrolase activity"/>
    <property type="evidence" value="ECO:0007669"/>
    <property type="project" value="UniProtKB-KW"/>
</dbReference>
<comment type="caution">
    <text evidence="3">The sequence shown here is derived from an EMBL/GenBank/DDBJ whole genome shotgun (WGS) entry which is preliminary data.</text>
</comment>
<sequence length="181" mass="18831">MLSLPNPALLVIDMQVGLFHGPDAPHAGGATLANINRLIRTVHAAGHPVLAVRHTGPAGSPIAEGSPAWQLLPELALEPGARVFDKQRPSAFNGTALHEWLSELGVRSLIVCGMKTQYCVDTSCRAGADLGYAVVLASDAHTCMETPQLAASDIIAHHNATLAGPFARLLGTAEICAALGH</sequence>